<evidence type="ECO:0000256" key="2">
    <source>
        <dbReference type="ARBA" id="ARBA00019014"/>
    </source>
</evidence>
<proteinExistence type="inferred from homology"/>
<evidence type="ECO:0000313" key="3">
    <source>
        <dbReference type="EMBL" id="MFD2832423.1"/>
    </source>
</evidence>
<dbReference type="PANTHER" id="PTHR12598">
    <property type="entry name" value="COPPER HOMEOSTASIS PROTEIN CUTC"/>
    <property type="match status" value="1"/>
</dbReference>
<dbReference type="SUPFAM" id="SSF110395">
    <property type="entry name" value="CutC-like"/>
    <property type="match status" value="1"/>
</dbReference>
<dbReference type="Gene3D" id="3.20.20.380">
    <property type="entry name" value="Copper homeostasis (CutC) domain"/>
    <property type="match status" value="1"/>
</dbReference>
<dbReference type="InterPro" id="IPR036822">
    <property type="entry name" value="CutC-like_dom_sf"/>
</dbReference>
<dbReference type="CDD" id="cd00945">
    <property type="entry name" value="Aldolase_Class_I"/>
    <property type="match status" value="1"/>
</dbReference>
<dbReference type="Proteomes" id="UP001597438">
    <property type="component" value="Unassembled WGS sequence"/>
</dbReference>
<organism evidence="3 4">
    <name type="scientific">Christiangramia antarctica</name>
    <dbReference type="NCBI Taxonomy" id="2058158"/>
    <lineage>
        <taxon>Bacteria</taxon>
        <taxon>Pseudomonadati</taxon>
        <taxon>Bacteroidota</taxon>
        <taxon>Flavobacteriia</taxon>
        <taxon>Flavobacteriales</taxon>
        <taxon>Flavobacteriaceae</taxon>
        <taxon>Christiangramia</taxon>
    </lineage>
</organism>
<comment type="caution">
    <text evidence="3">The sequence shown here is derived from an EMBL/GenBank/DDBJ whole genome shotgun (WGS) entry which is preliminary data.</text>
</comment>
<dbReference type="PANTHER" id="PTHR12598:SF0">
    <property type="entry name" value="COPPER HOMEOSTASIS PROTEIN CUTC HOMOLOG"/>
    <property type="match status" value="1"/>
</dbReference>
<gene>
    <name evidence="3" type="ORF">ACFSYS_03930</name>
</gene>
<comment type="similarity">
    <text evidence="1">Belongs to the CutC family.</text>
</comment>
<dbReference type="RefSeq" id="WP_251741993.1">
    <property type="nucleotide sequence ID" value="NZ_JBHUOJ010000008.1"/>
</dbReference>
<evidence type="ECO:0000256" key="1">
    <source>
        <dbReference type="ARBA" id="ARBA00007768"/>
    </source>
</evidence>
<accession>A0ABW5X4Y4</accession>
<keyword evidence="4" id="KW-1185">Reference proteome</keyword>
<evidence type="ECO:0000313" key="4">
    <source>
        <dbReference type="Proteomes" id="UP001597438"/>
    </source>
</evidence>
<sequence length="184" mass="20166">MELCANLELDGLTPSRKLIVEASRQLNIPLRIMIRPRGGDFIYSAEELKEMIASIEFCKKIGVEGVVFGILNSDGKLELGAIRQLTDMAAPLKVVFHKAIDHSINLIEGLAKLIKIKGITSVLTSGGGQTAMEGKETIKEMLQLCGDRIEIVPAGKITNKNLHELHEYFGARAYHGKRIVGDLS</sequence>
<dbReference type="Pfam" id="PF03932">
    <property type="entry name" value="CutC"/>
    <property type="match status" value="1"/>
</dbReference>
<protein>
    <recommendedName>
        <fullName evidence="2">Copper homeostasis protein cutC homolog</fullName>
    </recommendedName>
</protein>
<name>A0ABW5X4Y4_9FLAO</name>
<dbReference type="EMBL" id="JBHUOJ010000008">
    <property type="protein sequence ID" value="MFD2832423.1"/>
    <property type="molecule type" value="Genomic_DNA"/>
</dbReference>
<dbReference type="InterPro" id="IPR005627">
    <property type="entry name" value="CutC-like"/>
</dbReference>
<reference evidence="4" key="1">
    <citation type="journal article" date="2019" name="Int. J. Syst. Evol. Microbiol.">
        <title>The Global Catalogue of Microorganisms (GCM) 10K type strain sequencing project: providing services to taxonomists for standard genome sequencing and annotation.</title>
        <authorList>
            <consortium name="The Broad Institute Genomics Platform"/>
            <consortium name="The Broad Institute Genome Sequencing Center for Infectious Disease"/>
            <person name="Wu L."/>
            <person name="Ma J."/>
        </authorList>
    </citation>
    <scope>NUCLEOTIDE SEQUENCE [LARGE SCALE GENOMIC DNA]</scope>
    <source>
        <strain evidence="4">KCTC 52925</strain>
    </source>
</reference>